<protein>
    <submittedName>
        <fullName evidence="1">Uncharacterized protein</fullName>
    </submittedName>
</protein>
<name>A0A7H9CIX3_9BACT</name>
<dbReference type="AlphaFoldDB" id="A0A7H9CIX3"/>
<keyword evidence="2" id="KW-1185">Reference proteome</keyword>
<dbReference type="KEGG" id="cinf:CINF_1585"/>
<proteinExistence type="predicted"/>
<dbReference type="EMBL" id="CP049075">
    <property type="protein sequence ID" value="QLI06060.1"/>
    <property type="molecule type" value="Genomic_DNA"/>
</dbReference>
<evidence type="ECO:0000313" key="2">
    <source>
        <dbReference type="Proteomes" id="UP000509414"/>
    </source>
</evidence>
<accession>A0A7H9CIX3</accession>
<gene>
    <name evidence="1" type="ORF">CINF_1585</name>
</gene>
<evidence type="ECO:0000313" key="1">
    <source>
        <dbReference type="EMBL" id="QLI06060.1"/>
    </source>
</evidence>
<organism evidence="1 2">
    <name type="scientific">Candidatus Campylobacter infans</name>
    <dbReference type="NCBI Taxonomy" id="2561898"/>
    <lineage>
        <taxon>Bacteria</taxon>
        <taxon>Pseudomonadati</taxon>
        <taxon>Campylobacterota</taxon>
        <taxon>Epsilonproteobacteria</taxon>
        <taxon>Campylobacterales</taxon>
        <taxon>Campylobacteraceae</taxon>
        <taxon>Campylobacter</taxon>
    </lineage>
</organism>
<dbReference type="RefSeq" id="WP_178695958.1">
    <property type="nucleotide sequence ID" value="NZ_CP049075.1"/>
</dbReference>
<reference evidence="1 2" key="1">
    <citation type="submission" date="2020-02" db="EMBL/GenBank/DDBJ databases">
        <title>Complete genome sequence of the novel Campylobacter species Candidatus Campylobacter infans.</title>
        <authorList>
            <person name="Duim B."/>
            <person name="Zomer A."/>
            <person name="van der Graaf L."/>
            <person name="Wagenaar J."/>
        </authorList>
    </citation>
    <scope>NUCLEOTIDE SEQUENCE [LARGE SCALE GENOMIC DNA]</scope>
    <source>
        <strain evidence="1 2">19S00001</strain>
    </source>
</reference>
<dbReference type="Proteomes" id="UP000509414">
    <property type="component" value="Chromosome"/>
</dbReference>
<sequence>MLGTKFELDNDKLIALGYDPQEFELKIDEVAQKIGLIKVGKCEYHGDGSDKELGDLGAFCWDYLEENNLFAKSVKSWLWLSDEEESNNDNLIIFLKGKKARLWQ</sequence>